<protein>
    <recommendedName>
        <fullName evidence="5">DUF3311 domain-containing protein</fullName>
    </recommendedName>
</protein>
<evidence type="ECO:0000313" key="4">
    <source>
        <dbReference type="Proteomes" id="UP001499854"/>
    </source>
</evidence>
<comment type="caution">
    <text evidence="3">The sequence shown here is derived from an EMBL/GenBank/DDBJ whole genome shotgun (WGS) entry which is preliminary data.</text>
</comment>
<keyword evidence="2" id="KW-0812">Transmembrane</keyword>
<reference evidence="3 4" key="1">
    <citation type="journal article" date="2019" name="Int. J. Syst. Evol. Microbiol.">
        <title>The Global Catalogue of Microorganisms (GCM) 10K type strain sequencing project: providing services to taxonomists for standard genome sequencing and annotation.</title>
        <authorList>
            <consortium name="The Broad Institute Genomics Platform"/>
            <consortium name="The Broad Institute Genome Sequencing Center for Infectious Disease"/>
            <person name="Wu L."/>
            <person name="Ma J."/>
        </authorList>
    </citation>
    <scope>NUCLEOTIDE SEQUENCE [LARGE SCALE GENOMIC DNA]</scope>
    <source>
        <strain evidence="3 4">JCM 16013</strain>
    </source>
</reference>
<proteinExistence type="predicted"/>
<dbReference type="EMBL" id="BAAAQM010000028">
    <property type="protein sequence ID" value="GAA1981685.1"/>
    <property type="molecule type" value="Genomic_DNA"/>
</dbReference>
<keyword evidence="2" id="KW-0472">Membrane</keyword>
<feature type="compositionally biased region" description="Low complexity" evidence="1">
    <location>
        <begin position="81"/>
        <end position="96"/>
    </location>
</feature>
<accession>A0ABN2S796</accession>
<dbReference type="Proteomes" id="UP001499854">
    <property type="component" value="Unassembled WGS sequence"/>
</dbReference>
<feature type="region of interest" description="Disordered" evidence="1">
    <location>
        <begin position="81"/>
        <end position="104"/>
    </location>
</feature>
<gene>
    <name evidence="3" type="ORF">GCM10009838_48730</name>
</gene>
<evidence type="ECO:0000256" key="2">
    <source>
        <dbReference type="SAM" id="Phobius"/>
    </source>
</evidence>
<feature type="transmembrane region" description="Helical" evidence="2">
    <location>
        <begin position="7"/>
        <end position="25"/>
    </location>
</feature>
<sequence length="104" mass="11221">MTPARIIAAICVILPFVAVLYVPIYDKDESELGGFPFFFWWQLLWVAVTAGLMGLAYYVVRREELARKAASGAGNVAVPDAVQDTAPDAVADADTQNAEEGDAE</sequence>
<dbReference type="Pfam" id="PF11755">
    <property type="entry name" value="DUF3311"/>
    <property type="match status" value="1"/>
</dbReference>
<organism evidence="3 4">
    <name type="scientific">Catenulispora subtropica</name>
    <dbReference type="NCBI Taxonomy" id="450798"/>
    <lineage>
        <taxon>Bacteria</taxon>
        <taxon>Bacillati</taxon>
        <taxon>Actinomycetota</taxon>
        <taxon>Actinomycetes</taxon>
        <taxon>Catenulisporales</taxon>
        <taxon>Catenulisporaceae</taxon>
        <taxon>Catenulispora</taxon>
    </lineage>
</organism>
<evidence type="ECO:0000256" key="1">
    <source>
        <dbReference type="SAM" id="MobiDB-lite"/>
    </source>
</evidence>
<keyword evidence="4" id="KW-1185">Reference proteome</keyword>
<keyword evidence="2" id="KW-1133">Transmembrane helix</keyword>
<dbReference type="InterPro" id="IPR021741">
    <property type="entry name" value="DUF3311"/>
</dbReference>
<name>A0ABN2S796_9ACTN</name>
<evidence type="ECO:0000313" key="3">
    <source>
        <dbReference type="EMBL" id="GAA1981685.1"/>
    </source>
</evidence>
<evidence type="ECO:0008006" key="5">
    <source>
        <dbReference type="Google" id="ProtNLM"/>
    </source>
</evidence>
<feature type="transmembrane region" description="Helical" evidence="2">
    <location>
        <begin position="37"/>
        <end position="60"/>
    </location>
</feature>